<name>A0A9D4MAT8_DREPO</name>
<sequence length="54" mass="6091">MTAYPSLHASGYLLYSSTRHCARKARCSDTLWSHFSSVRNRNSASTALQTRENV</sequence>
<evidence type="ECO:0000313" key="2">
    <source>
        <dbReference type="Proteomes" id="UP000828390"/>
    </source>
</evidence>
<evidence type="ECO:0000313" key="1">
    <source>
        <dbReference type="EMBL" id="KAH3872830.1"/>
    </source>
</evidence>
<dbReference type="Proteomes" id="UP000828390">
    <property type="component" value="Unassembled WGS sequence"/>
</dbReference>
<gene>
    <name evidence="1" type="ORF">DPMN_036053</name>
</gene>
<reference evidence="1" key="1">
    <citation type="journal article" date="2019" name="bioRxiv">
        <title>The Genome of the Zebra Mussel, Dreissena polymorpha: A Resource for Invasive Species Research.</title>
        <authorList>
            <person name="McCartney M.A."/>
            <person name="Auch B."/>
            <person name="Kono T."/>
            <person name="Mallez S."/>
            <person name="Zhang Y."/>
            <person name="Obille A."/>
            <person name="Becker A."/>
            <person name="Abrahante J.E."/>
            <person name="Garbe J."/>
            <person name="Badalamenti J.P."/>
            <person name="Herman A."/>
            <person name="Mangelson H."/>
            <person name="Liachko I."/>
            <person name="Sullivan S."/>
            <person name="Sone E.D."/>
            <person name="Koren S."/>
            <person name="Silverstein K.A.T."/>
            <person name="Beckman K.B."/>
            <person name="Gohl D.M."/>
        </authorList>
    </citation>
    <scope>NUCLEOTIDE SEQUENCE</scope>
    <source>
        <strain evidence="1">Duluth1</strain>
        <tissue evidence="1">Whole animal</tissue>
    </source>
</reference>
<accession>A0A9D4MAT8</accession>
<keyword evidence="2" id="KW-1185">Reference proteome</keyword>
<comment type="caution">
    <text evidence="1">The sequence shown here is derived from an EMBL/GenBank/DDBJ whole genome shotgun (WGS) entry which is preliminary data.</text>
</comment>
<proteinExistence type="predicted"/>
<reference evidence="1" key="2">
    <citation type="submission" date="2020-11" db="EMBL/GenBank/DDBJ databases">
        <authorList>
            <person name="McCartney M.A."/>
            <person name="Auch B."/>
            <person name="Kono T."/>
            <person name="Mallez S."/>
            <person name="Becker A."/>
            <person name="Gohl D.M."/>
            <person name="Silverstein K.A.T."/>
            <person name="Koren S."/>
            <person name="Bechman K.B."/>
            <person name="Herman A."/>
            <person name="Abrahante J.E."/>
            <person name="Garbe J."/>
        </authorList>
    </citation>
    <scope>NUCLEOTIDE SEQUENCE</scope>
    <source>
        <strain evidence="1">Duluth1</strain>
        <tissue evidence="1">Whole animal</tissue>
    </source>
</reference>
<protein>
    <submittedName>
        <fullName evidence="1">Uncharacterized protein</fullName>
    </submittedName>
</protein>
<dbReference type="AlphaFoldDB" id="A0A9D4MAT8"/>
<organism evidence="1 2">
    <name type="scientific">Dreissena polymorpha</name>
    <name type="common">Zebra mussel</name>
    <name type="synonym">Mytilus polymorpha</name>
    <dbReference type="NCBI Taxonomy" id="45954"/>
    <lineage>
        <taxon>Eukaryota</taxon>
        <taxon>Metazoa</taxon>
        <taxon>Spiralia</taxon>
        <taxon>Lophotrochozoa</taxon>
        <taxon>Mollusca</taxon>
        <taxon>Bivalvia</taxon>
        <taxon>Autobranchia</taxon>
        <taxon>Heteroconchia</taxon>
        <taxon>Euheterodonta</taxon>
        <taxon>Imparidentia</taxon>
        <taxon>Neoheterodontei</taxon>
        <taxon>Myida</taxon>
        <taxon>Dreissenoidea</taxon>
        <taxon>Dreissenidae</taxon>
        <taxon>Dreissena</taxon>
    </lineage>
</organism>
<dbReference type="EMBL" id="JAIWYP010000002">
    <property type="protein sequence ID" value="KAH3872830.1"/>
    <property type="molecule type" value="Genomic_DNA"/>
</dbReference>